<dbReference type="AlphaFoldDB" id="A0A7G9GG25"/>
<reference evidence="3 4" key="1">
    <citation type="submission" date="2020-08" db="EMBL/GenBank/DDBJ databases">
        <authorList>
            <person name="Liu C."/>
            <person name="Sun Q."/>
        </authorList>
    </citation>
    <scope>NUCLEOTIDE SEQUENCE [LARGE SCALE GENOMIC DNA]</scope>
    <source>
        <strain evidence="3 4">NSJ-29</strain>
    </source>
</reference>
<comment type="similarity">
    <text evidence="1">Belongs to the glycosyl hydrolase 13 family.</text>
</comment>
<dbReference type="RefSeq" id="WP_249329365.1">
    <property type="nucleotide sequence ID" value="NZ_CP060635.1"/>
</dbReference>
<proteinExistence type="inferred from homology"/>
<dbReference type="EMBL" id="CP060635">
    <property type="protein sequence ID" value="QNM09757.1"/>
    <property type="molecule type" value="Genomic_DNA"/>
</dbReference>
<accession>A0A7G9GG25</accession>
<evidence type="ECO:0000313" key="4">
    <source>
        <dbReference type="Proteomes" id="UP000515860"/>
    </source>
</evidence>
<dbReference type="KEGG" id="whj:H9Q79_05570"/>
<organism evidence="3 4">
    <name type="scientific">Wansuia hejianensis</name>
    <dbReference type="NCBI Taxonomy" id="2763667"/>
    <lineage>
        <taxon>Bacteria</taxon>
        <taxon>Bacillati</taxon>
        <taxon>Bacillota</taxon>
        <taxon>Clostridia</taxon>
        <taxon>Lachnospirales</taxon>
        <taxon>Lachnospiraceae</taxon>
        <taxon>Wansuia</taxon>
    </lineage>
</organism>
<dbReference type="Proteomes" id="UP000515860">
    <property type="component" value="Chromosome"/>
</dbReference>
<evidence type="ECO:0000256" key="1">
    <source>
        <dbReference type="ARBA" id="ARBA00008061"/>
    </source>
</evidence>
<dbReference type="SUPFAM" id="SSF51011">
    <property type="entry name" value="Glycosyl hydrolase domain"/>
    <property type="match status" value="1"/>
</dbReference>
<dbReference type="Gene3D" id="3.20.20.80">
    <property type="entry name" value="Glycosidases"/>
    <property type="match status" value="2"/>
</dbReference>
<feature type="domain" description="Glycosyl hydrolase family 13 catalytic" evidence="2">
    <location>
        <begin position="135"/>
        <end position="487"/>
    </location>
</feature>
<dbReference type="PANTHER" id="PTHR43002">
    <property type="entry name" value="GLYCOGEN DEBRANCHING ENZYME"/>
    <property type="match status" value="1"/>
</dbReference>
<dbReference type="Gene3D" id="2.60.40.1180">
    <property type="entry name" value="Golgi alpha-mannosidase II"/>
    <property type="match status" value="1"/>
</dbReference>
<dbReference type="Gene3D" id="2.60.40.10">
    <property type="entry name" value="Immunoglobulins"/>
    <property type="match status" value="1"/>
</dbReference>
<evidence type="ECO:0000259" key="2">
    <source>
        <dbReference type="SMART" id="SM00642"/>
    </source>
</evidence>
<evidence type="ECO:0000313" key="3">
    <source>
        <dbReference type="EMBL" id="QNM09757.1"/>
    </source>
</evidence>
<gene>
    <name evidence="3" type="ORF">H9Q79_05570</name>
</gene>
<dbReference type="SUPFAM" id="SSF51445">
    <property type="entry name" value="(Trans)glycosidases"/>
    <property type="match status" value="1"/>
</dbReference>
<dbReference type="GO" id="GO:0005975">
    <property type="term" value="P:carbohydrate metabolic process"/>
    <property type="evidence" value="ECO:0007669"/>
    <property type="project" value="InterPro"/>
</dbReference>
<dbReference type="SUPFAM" id="SSF81296">
    <property type="entry name" value="E set domains"/>
    <property type="match status" value="1"/>
</dbReference>
<dbReference type="SMART" id="SM00642">
    <property type="entry name" value="Aamy"/>
    <property type="match status" value="1"/>
</dbReference>
<protein>
    <recommendedName>
        <fullName evidence="2">Glycosyl hydrolase family 13 catalytic domain-containing protein</fullName>
    </recommendedName>
</protein>
<dbReference type="InterPro" id="IPR006047">
    <property type="entry name" value="GH13_cat_dom"/>
</dbReference>
<dbReference type="InterPro" id="IPR017853">
    <property type="entry name" value="GH"/>
</dbReference>
<sequence>MTDFKVLTGNPTQLGVDKTQSGYNFAVSVPDGAPADLLIYRYGSREPEQVIPLPEPERTGQVSAVLLELPSGQKWEYNYRIGEQVVPDPYAREVRTLPTDHETDRGEEFRCSLECPAGASSRPLEIAYEDSVIYKTHVRGFTKQSRSKVKHKGTFLGVKEKIPYLKELGITALMLMPVYEFEKVPRNGRECRHIMDIGEMSETGIRENYWGYTGGLYFAPRRYYCATEHPTQEFADLVDALHGAGIECILEFYFGADMAVQAVLDVLHYWRLNYQVDGFHLLGQGQWIGPVAEDALLKKSKLLYLSFDAEHLYEGGKVPYYRNLAELNLGYEGMMRRFLKGDGECLEGAAWYLRKNGDAVGCVNYFADQDGFTMADMVSFEQKHNERNGEGGRDGSNYNYSWNCGVEGPTKKMSVRKLRRQQLYNAFLMLFTSQGTPLIYGGDEFCNSQSGNNNAWCQDNETGWLSWGRTKDGEQLKKVVRQAIEFRRGHPILHKKGPVRLMDYKACGCPDLSYHSRRAWVFPADSSGRSLGVMYCGAYARRADGKEDDSIYIAYNLHWEPYTFALPNLKKDMKWSVKADTSRDEVFYPEGEEKVLKDSDEKSILVPPRTVMILIGK</sequence>
<dbReference type="InterPro" id="IPR013783">
    <property type="entry name" value="Ig-like_fold"/>
</dbReference>
<keyword evidence="4" id="KW-1185">Reference proteome</keyword>
<name>A0A7G9GG25_9FIRM</name>
<dbReference type="InterPro" id="IPR014756">
    <property type="entry name" value="Ig_E-set"/>
</dbReference>
<dbReference type="InterPro" id="IPR013780">
    <property type="entry name" value="Glyco_hydro_b"/>
</dbReference>